<dbReference type="Proteomes" id="UP000762676">
    <property type="component" value="Unassembled WGS sequence"/>
</dbReference>
<protein>
    <submittedName>
        <fullName evidence="1">Uncharacterized protein</fullName>
    </submittedName>
</protein>
<reference evidence="1 2" key="1">
    <citation type="journal article" date="2021" name="Elife">
        <title>Chloroplast acquisition without the gene transfer in kleptoplastic sea slugs, Plakobranchus ocellatus.</title>
        <authorList>
            <person name="Maeda T."/>
            <person name="Takahashi S."/>
            <person name="Yoshida T."/>
            <person name="Shimamura S."/>
            <person name="Takaki Y."/>
            <person name="Nagai Y."/>
            <person name="Toyoda A."/>
            <person name="Suzuki Y."/>
            <person name="Arimoto A."/>
            <person name="Ishii H."/>
            <person name="Satoh N."/>
            <person name="Nishiyama T."/>
            <person name="Hasebe M."/>
            <person name="Maruyama T."/>
            <person name="Minagawa J."/>
            <person name="Obokata J."/>
            <person name="Shigenobu S."/>
        </authorList>
    </citation>
    <scope>NUCLEOTIDE SEQUENCE [LARGE SCALE GENOMIC DNA]</scope>
</reference>
<dbReference type="AlphaFoldDB" id="A0AAV4I4S4"/>
<name>A0AAV4I4S4_9GAST</name>
<accession>A0AAV4I4S4</accession>
<proteinExistence type="predicted"/>
<evidence type="ECO:0000313" key="1">
    <source>
        <dbReference type="EMBL" id="GFS04001.1"/>
    </source>
</evidence>
<comment type="caution">
    <text evidence="1">The sequence shown here is derived from an EMBL/GenBank/DDBJ whole genome shotgun (WGS) entry which is preliminary data.</text>
</comment>
<keyword evidence="2" id="KW-1185">Reference proteome</keyword>
<evidence type="ECO:0000313" key="2">
    <source>
        <dbReference type="Proteomes" id="UP000762676"/>
    </source>
</evidence>
<dbReference type="EMBL" id="BMAT01009322">
    <property type="protein sequence ID" value="GFS04001.1"/>
    <property type="molecule type" value="Genomic_DNA"/>
</dbReference>
<sequence>MYMYYQGLRNSLFSPILSTWHALIALVKRSWSIQAANPVGNELGSNILLSSRKSSKMCKVAQNIDRVHLCWHYCPVLDKAKLTWVSLSATNEKSWSE</sequence>
<organism evidence="1 2">
    <name type="scientific">Elysia marginata</name>
    <dbReference type="NCBI Taxonomy" id="1093978"/>
    <lineage>
        <taxon>Eukaryota</taxon>
        <taxon>Metazoa</taxon>
        <taxon>Spiralia</taxon>
        <taxon>Lophotrochozoa</taxon>
        <taxon>Mollusca</taxon>
        <taxon>Gastropoda</taxon>
        <taxon>Heterobranchia</taxon>
        <taxon>Euthyneura</taxon>
        <taxon>Panpulmonata</taxon>
        <taxon>Sacoglossa</taxon>
        <taxon>Placobranchoidea</taxon>
        <taxon>Plakobranchidae</taxon>
        <taxon>Elysia</taxon>
    </lineage>
</organism>
<gene>
    <name evidence="1" type="ORF">ElyMa_004645400</name>
</gene>